<dbReference type="InterPro" id="IPR044851">
    <property type="entry name" value="Wax_synthase"/>
</dbReference>
<comment type="subcellular location">
    <subcellularLocation>
        <location evidence="1">Membrane</location>
        <topology evidence="1">Multi-pass membrane protein</topology>
    </subcellularLocation>
</comment>
<evidence type="ECO:0000256" key="3">
    <source>
        <dbReference type="ARBA" id="ARBA00007282"/>
    </source>
</evidence>
<dbReference type="PANTHER" id="PTHR31595">
    <property type="entry name" value="LONG-CHAIN-ALCOHOL O-FATTY-ACYLTRANSFERASE 3-RELATED"/>
    <property type="match status" value="1"/>
</dbReference>
<feature type="transmembrane region" description="Helical" evidence="8">
    <location>
        <begin position="214"/>
        <end position="242"/>
    </location>
</feature>
<evidence type="ECO:0000256" key="2">
    <source>
        <dbReference type="ARBA" id="ARBA00005179"/>
    </source>
</evidence>
<evidence type="ECO:0000256" key="6">
    <source>
        <dbReference type="ARBA" id="ARBA00022989"/>
    </source>
</evidence>
<dbReference type="AlphaFoldDB" id="A0A9W8P052"/>
<dbReference type="InterPro" id="IPR032805">
    <property type="entry name" value="Wax_synthase_dom"/>
</dbReference>
<keyword evidence="7 8" id="KW-0472">Membrane</keyword>
<keyword evidence="6 8" id="KW-1133">Transmembrane helix</keyword>
<organism evidence="10 11">
    <name type="scientific">Lentinula detonsa</name>
    <dbReference type="NCBI Taxonomy" id="2804962"/>
    <lineage>
        <taxon>Eukaryota</taxon>
        <taxon>Fungi</taxon>
        <taxon>Dikarya</taxon>
        <taxon>Basidiomycota</taxon>
        <taxon>Agaricomycotina</taxon>
        <taxon>Agaricomycetes</taxon>
        <taxon>Agaricomycetidae</taxon>
        <taxon>Agaricales</taxon>
        <taxon>Marasmiineae</taxon>
        <taxon>Omphalotaceae</taxon>
        <taxon>Lentinula</taxon>
    </lineage>
</organism>
<keyword evidence="11" id="KW-1185">Reference proteome</keyword>
<dbReference type="EMBL" id="JANVFU010000007">
    <property type="protein sequence ID" value="KAJ3744243.1"/>
    <property type="molecule type" value="Genomic_DNA"/>
</dbReference>
<feature type="transmembrane region" description="Helical" evidence="8">
    <location>
        <begin position="321"/>
        <end position="340"/>
    </location>
</feature>
<sequence>MFVHATREELSFSSFWLVLVPPIIGYYVLAVLVCIPGYRSQRTGIIPPILLLAYRAATTLDLSFANERMVYLNKGLVLAMTTLGFRTIVWVQSSQPYKRLQLIETDSRRVSGSTIAYNGRGQLYLDASDLAFGLRGIGWNWSQGLHIPSETRPTSSKTSFTFWTLHSLAFHVLVFDLLHYLVQRFGPGTFGTTFGGSIFDESLPPLIRFCRSTFISFLCGLVVHCAIQIAYDFCTLIGVVVLRQLPAQWPPIFDEPWRADSLSDFWAKRWHQLFRHFFIGLGWVPLYHVFGRFGGVLGAFFVSGILHYLGLWGLGNGSDVFGMIGFFMLMGVGVILEGSWRKLTGYRVGGWMGRIWTALWLLGWSNILVDAWARKGLIGSLFIPDPYRLPVQFFGAIPARTNGII</sequence>
<evidence type="ECO:0000313" key="10">
    <source>
        <dbReference type="EMBL" id="KAJ3744243.1"/>
    </source>
</evidence>
<evidence type="ECO:0000256" key="1">
    <source>
        <dbReference type="ARBA" id="ARBA00004141"/>
    </source>
</evidence>
<evidence type="ECO:0000259" key="9">
    <source>
        <dbReference type="Pfam" id="PF13813"/>
    </source>
</evidence>
<dbReference type="PANTHER" id="PTHR31595:SF57">
    <property type="entry name" value="OS04G0481900 PROTEIN"/>
    <property type="match status" value="1"/>
</dbReference>
<comment type="pathway">
    <text evidence="2">Secondary metabolite biosynthesis.</text>
</comment>
<evidence type="ECO:0000256" key="4">
    <source>
        <dbReference type="ARBA" id="ARBA00022679"/>
    </source>
</evidence>
<evidence type="ECO:0000256" key="7">
    <source>
        <dbReference type="ARBA" id="ARBA00023136"/>
    </source>
</evidence>
<proteinExistence type="inferred from homology"/>
<dbReference type="GO" id="GO:0008374">
    <property type="term" value="F:O-acyltransferase activity"/>
    <property type="evidence" value="ECO:0007669"/>
    <property type="project" value="InterPro"/>
</dbReference>
<name>A0A9W8P052_9AGAR</name>
<gene>
    <name evidence="10" type="ORF">DFH05DRAFT_1168468</name>
</gene>
<feature type="transmembrane region" description="Helical" evidence="8">
    <location>
        <begin position="15"/>
        <end position="38"/>
    </location>
</feature>
<keyword evidence="4 10" id="KW-0808">Transferase</keyword>
<protein>
    <submittedName>
        <fullName evidence="10">Membrane bound O-acyl transferase family-domain-containing protein</fullName>
    </submittedName>
</protein>
<accession>A0A9W8P052</accession>
<evidence type="ECO:0000256" key="8">
    <source>
        <dbReference type="SAM" id="Phobius"/>
    </source>
</evidence>
<feature type="transmembrane region" description="Helical" evidence="8">
    <location>
        <begin position="296"/>
        <end position="314"/>
    </location>
</feature>
<feature type="domain" description="Wax synthase" evidence="9">
    <location>
        <begin position="249"/>
        <end position="328"/>
    </location>
</feature>
<dbReference type="Pfam" id="PF13813">
    <property type="entry name" value="MBOAT_2"/>
    <property type="match status" value="1"/>
</dbReference>
<feature type="transmembrane region" description="Helical" evidence="8">
    <location>
        <begin position="355"/>
        <end position="373"/>
    </location>
</feature>
<dbReference type="GO" id="GO:0006629">
    <property type="term" value="P:lipid metabolic process"/>
    <property type="evidence" value="ECO:0007669"/>
    <property type="project" value="InterPro"/>
</dbReference>
<comment type="caution">
    <text evidence="10">The sequence shown here is derived from an EMBL/GenBank/DDBJ whole genome shotgun (WGS) entry which is preliminary data.</text>
</comment>
<evidence type="ECO:0000313" key="11">
    <source>
        <dbReference type="Proteomes" id="UP001142393"/>
    </source>
</evidence>
<keyword evidence="5 8" id="KW-0812">Transmembrane</keyword>
<comment type="similarity">
    <text evidence="3">Belongs to the wax synthase family.</text>
</comment>
<evidence type="ECO:0000256" key="5">
    <source>
        <dbReference type="ARBA" id="ARBA00022692"/>
    </source>
</evidence>
<reference evidence="10 11" key="1">
    <citation type="journal article" date="2023" name="Proc. Natl. Acad. Sci. U.S.A.">
        <title>A global phylogenomic analysis of the shiitake genus Lentinula.</title>
        <authorList>
            <person name="Sierra-Patev S."/>
            <person name="Min B."/>
            <person name="Naranjo-Ortiz M."/>
            <person name="Looney B."/>
            <person name="Konkel Z."/>
            <person name="Slot J.C."/>
            <person name="Sakamoto Y."/>
            <person name="Steenwyk J.L."/>
            <person name="Rokas A."/>
            <person name="Carro J."/>
            <person name="Camarero S."/>
            <person name="Ferreira P."/>
            <person name="Molpeceres G."/>
            <person name="Ruiz-Duenas F.J."/>
            <person name="Serrano A."/>
            <person name="Henrissat B."/>
            <person name="Drula E."/>
            <person name="Hughes K.W."/>
            <person name="Mata J.L."/>
            <person name="Ishikawa N.K."/>
            <person name="Vargas-Isla R."/>
            <person name="Ushijima S."/>
            <person name="Smith C.A."/>
            <person name="Donoghue J."/>
            <person name="Ahrendt S."/>
            <person name="Andreopoulos W."/>
            <person name="He G."/>
            <person name="LaButti K."/>
            <person name="Lipzen A."/>
            <person name="Ng V."/>
            <person name="Riley R."/>
            <person name="Sandor L."/>
            <person name="Barry K."/>
            <person name="Martinez A.T."/>
            <person name="Xiao Y."/>
            <person name="Gibbons J.G."/>
            <person name="Terashima K."/>
            <person name="Grigoriev I.V."/>
            <person name="Hibbett D."/>
        </authorList>
    </citation>
    <scope>NUCLEOTIDE SEQUENCE [LARGE SCALE GENOMIC DNA]</scope>
    <source>
        <strain evidence="10 11">TFB7810</strain>
    </source>
</reference>
<dbReference type="Proteomes" id="UP001142393">
    <property type="component" value="Unassembled WGS sequence"/>
</dbReference>
<feature type="transmembrane region" description="Helical" evidence="8">
    <location>
        <begin position="273"/>
        <end position="290"/>
    </location>
</feature>
<dbReference type="GO" id="GO:0016020">
    <property type="term" value="C:membrane"/>
    <property type="evidence" value="ECO:0007669"/>
    <property type="project" value="UniProtKB-SubCell"/>
</dbReference>